<dbReference type="InterPro" id="IPR003661">
    <property type="entry name" value="HisK_dim/P_dom"/>
</dbReference>
<evidence type="ECO:0000259" key="9">
    <source>
        <dbReference type="PROSITE" id="PS50109"/>
    </source>
</evidence>
<protein>
    <recommendedName>
        <fullName evidence="2">histidine kinase</fullName>
        <ecNumber evidence="2">2.7.13.3</ecNumber>
    </recommendedName>
</protein>
<dbReference type="PIRSF" id="PIRSF037347">
    <property type="entry name" value="STHK_CHASE2_PAS_prd"/>
    <property type="match status" value="1"/>
</dbReference>
<dbReference type="InterPro" id="IPR000014">
    <property type="entry name" value="PAS"/>
</dbReference>
<dbReference type="GO" id="GO:0000155">
    <property type="term" value="F:phosphorelay sensor kinase activity"/>
    <property type="evidence" value="ECO:0007669"/>
    <property type="project" value="InterPro"/>
</dbReference>
<dbReference type="InterPro" id="IPR004358">
    <property type="entry name" value="Sig_transdc_His_kin-like_C"/>
</dbReference>
<dbReference type="Gene3D" id="1.10.287.130">
    <property type="match status" value="1"/>
</dbReference>
<evidence type="ECO:0000256" key="1">
    <source>
        <dbReference type="ARBA" id="ARBA00000085"/>
    </source>
</evidence>
<feature type="domain" description="Histidine kinase" evidence="9">
    <location>
        <begin position="582"/>
        <end position="789"/>
    </location>
</feature>
<evidence type="ECO:0000256" key="4">
    <source>
        <dbReference type="ARBA" id="ARBA00022679"/>
    </source>
</evidence>
<name>A0A3G7U0H9_9PSED</name>
<evidence type="ECO:0000256" key="8">
    <source>
        <dbReference type="SAM" id="Phobius"/>
    </source>
</evidence>
<dbReference type="SMART" id="SM00091">
    <property type="entry name" value="PAS"/>
    <property type="match status" value="1"/>
</dbReference>
<dbReference type="InterPro" id="IPR017181">
    <property type="entry name" value="Sig_transdc_His_kin_CHASE2"/>
</dbReference>
<sequence>MRFIITTCEGTWAYDSFTCKPSSLLPDGGRPVKLWRKAEKRQPTRAQLLFHGLVREWLLIGLVLLPFTVYLSLSPGLALNNPLYDSLRRLAPLPVNPRILLVTIDAPSLEALGPWPWPRSVHADLIGRLSAAQPAAILFDVIFSESGKDADGQRLADAVCKAGNVLLPIIGDSSGSPSPPQEPLSPLLKCAKGVGHINVEADNDGVVRSVYLREGPPGSTVPQLAWLAFALSGQAPTMPGLSQAPSNVRWHQEHEIRVPFTSEAEHFPSVSYVSVLRGEVPPESLRGRLILIGATAYGMADRFVTPLSSTVGTTAGLEIQADVLNGLLQGRSIVDLPGWLAALLATSLVTLLLGLLLYRPRYALWMTLAGMAAALLGSWALLRLGHWWSPAACLIGLLLSYLIWNWRRLSVILAYFGWELARLDNEPKVLPERRRAPASKGDVLQGRIFALEQAVSRTRDTRRFMADGLECLPVATLITDPQGNILLANRVAREVFGNDLVGENLVEQLADLGYPPLHNGVRPALSALELVEFRDIHQRSLRMELAPLLPAEGDFALGWLLSLTDLSKEREAQQHRETMLRFLSHDLRAPHSAILALLDVHNGESPVFAQIEQQVRRALSLTESFVQLAKAEADGYQFQPTLFAMLVMDAFDQVAVIAQLKGIHLVHDLDEADEAMVYADQSLLTRALFNVLENAIKYSPSNTTVRLRHASEQGWLECRISDQGPGISAKDLPELFSQYRRFDSAQGSDGLGLGLTMVKAVIERHGGRITCESELGKGSTFIVQLPQLDD</sequence>
<organism evidence="10 11">
    <name type="scientific">Pseudomonas synxantha</name>
    <dbReference type="NCBI Taxonomy" id="47883"/>
    <lineage>
        <taxon>Bacteria</taxon>
        <taxon>Pseudomonadati</taxon>
        <taxon>Pseudomonadota</taxon>
        <taxon>Gammaproteobacteria</taxon>
        <taxon>Pseudomonadales</taxon>
        <taxon>Pseudomonadaceae</taxon>
        <taxon>Pseudomonas</taxon>
    </lineage>
</organism>
<evidence type="ECO:0000313" key="11">
    <source>
        <dbReference type="Proteomes" id="UP000268696"/>
    </source>
</evidence>
<dbReference type="PANTHER" id="PTHR45453:SF1">
    <property type="entry name" value="PHOSPHATE REGULON SENSOR PROTEIN PHOR"/>
    <property type="match status" value="1"/>
</dbReference>
<gene>
    <name evidence="10" type="ORF">C4K03_0017</name>
</gene>
<dbReference type="CDD" id="cd00082">
    <property type="entry name" value="HisKA"/>
    <property type="match status" value="1"/>
</dbReference>
<dbReference type="EC" id="2.7.13.3" evidence="2"/>
<comment type="catalytic activity">
    <reaction evidence="1">
        <text>ATP + protein L-histidine = ADP + protein N-phospho-L-histidine.</text>
        <dbReference type="EC" id="2.7.13.3"/>
    </reaction>
</comment>
<dbReference type="InterPro" id="IPR050351">
    <property type="entry name" value="BphY/WalK/GraS-like"/>
</dbReference>
<reference evidence="10 11" key="1">
    <citation type="submission" date="2018-03" db="EMBL/GenBank/DDBJ databases">
        <title>Diversity of phytobeneficial traits revealed by whole-genome analysis of worldwide-isolated phenazine-producing Pseudomonas spp.</title>
        <authorList>
            <person name="Biessy A."/>
            <person name="Novinscak A."/>
            <person name="Blom J."/>
            <person name="Leger G."/>
            <person name="Thomashow L.S."/>
            <person name="Cazorla F.M."/>
            <person name="Josic D."/>
            <person name="Filion M."/>
        </authorList>
    </citation>
    <scope>NUCLEOTIDE SEQUENCE [LARGE SCALE GENOMIC DNA]</scope>
    <source>
        <strain evidence="10 11">30B</strain>
    </source>
</reference>
<feature type="transmembrane region" description="Helical" evidence="8">
    <location>
        <begin position="362"/>
        <end position="381"/>
    </location>
</feature>
<keyword evidence="8" id="KW-0812">Transmembrane</keyword>
<dbReference type="Proteomes" id="UP000268696">
    <property type="component" value="Chromosome"/>
</dbReference>
<feature type="transmembrane region" description="Helical" evidence="8">
    <location>
        <begin position="57"/>
        <end position="79"/>
    </location>
</feature>
<evidence type="ECO:0000256" key="7">
    <source>
        <dbReference type="ARBA" id="ARBA00023136"/>
    </source>
</evidence>
<dbReference type="Pfam" id="PF08448">
    <property type="entry name" value="PAS_4"/>
    <property type="match status" value="1"/>
</dbReference>
<dbReference type="SMART" id="SM01080">
    <property type="entry name" value="CHASE2"/>
    <property type="match status" value="1"/>
</dbReference>
<dbReference type="EMBL" id="CP027754">
    <property type="protein sequence ID" value="AZE52212.1"/>
    <property type="molecule type" value="Genomic_DNA"/>
</dbReference>
<dbReference type="InterPro" id="IPR036890">
    <property type="entry name" value="HATPase_C_sf"/>
</dbReference>
<evidence type="ECO:0000256" key="2">
    <source>
        <dbReference type="ARBA" id="ARBA00012438"/>
    </source>
</evidence>
<dbReference type="GO" id="GO:0016036">
    <property type="term" value="P:cellular response to phosphate starvation"/>
    <property type="evidence" value="ECO:0007669"/>
    <property type="project" value="TreeGrafter"/>
</dbReference>
<evidence type="ECO:0000256" key="3">
    <source>
        <dbReference type="ARBA" id="ARBA00022553"/>
    </source>
</evidence>
<keyword evidence="4" id="KW-0808">Transferase</keyword>
<dbReference type="Pfam" id="PF02518">
    <property type="entry name" value="HATPase_c"/>
    <property type="match status" value="1"/>
</dbReference>
<accession>A0A3G7U0H9</accession>
<dbReference type="InterPro" id="IPR005467">
    <property type="entry name" value="His_kinase_dom"/>
</dbReference>
<dbReference type="InterPro" id="IPR036097">
    <property type="entry name" value="HisK_dim/P_sf"/>
</dbReference>
<proteinExistence type="predicted"/>
<dbReference type="PROSITE" id="PS50109">
    <property type="entry name" value="HIS_KIN"/>
    <property type="match status" value="1"/>
</dbReference>
<evidence type="ECO:0000313" key="10">
    <source>
        <dbReference type="EMBL" id="AZE52212.1"/>
    </source>
</evidence>
<dbReference type="PRINTS" id="PR00344">
    <property type="entry name" value="BCTRLSENSOR"/>
</dbReference>
<keyword evidence="8" id="KW-1133">Transmembrane helix</keyword>
<dbReference type="Gene3D" id="3.30.450.20">
    <property type="entry name" value="PAS domain"/>
    <property type="match status" value="1"/>
</dbReference>
<dbReference type="CDD" id="cd00075">
    <property type="entry name" value="HATPase"/>
    <property type="match status" value="1"/>
</dbReference>
<dbReference type="AlphaFoldDB" id="A0A3G7U0H9"/>
<evidence type="ECO:0000256" key="5">
    <source>
        <dbReference type="ARBA" id="ARBA00022777"/>
    </source>
</evidence>
<dbReference type="GO" id="GO:0005886">
    <property type="term" value="C:plasma membrane"/>
    <property type="evidence" value="ECO:0007669"/>
    <property type="project" value="TreeGrafter"/>
</dbReference>
<dbReference type="InterPro" id="IPR035965">
    <property type="entry name" value="PAS-like_dom_sf"/>
</dbReference>
<dbReference type="InterPro" id="IPR007890">
    <property type="entry name" value="CHASE2"/>
</dbReference>
<dbReference type="GO" id="GO:0004721">
    <property type="term" value="F:phosphoprotein phosphatase activity"/>
    <property type="evidence" value="ECO:0007669"/>
    <property type="project" value="TreeGrafter"/>
</dbReference>
<dbReference type="SUPFAM" id="SSF55785">
    <property type="entry name" value="PYP-like sensor domain (PAS domain)"/>
    <property type="match status" value="1"/>
</dbReference>
<feature type="transmembrane region" description="Helical" evidence="8">
    <location>
        <begin position="387"/>
        <end position="404"/>
    </location>
</feature>
<dbReference type="SUPFAM" id="SSF55874">
    <property type="entry name" value="ATPase domain of HSP90 chaperone/DNA topoisomerase II/histidine kinase"/>
    <property type="match status" value="1"/>
</dbReference>
<dbReference type="SMART" id="SM00387">
    <property type="entry name" value="HATPase_c"/>
    <property type="match status" value="1"/>
</dbReference>
<dbReference type="InterPro" id="IPR013656">
    <property type="entry name" value="PAS_4"/>
</dbReference>
<keyword evidence="5 10" id="KW-0418">Kinase</keyword>
<keyword evidence="7 8" id="KW-0472">Membrane</keyword>
<dbReference type="InterPro" id="IPR003594">
    <property type="entry name" value="HATPase_dom"/>
</dbReference>
<keyword evidence="3" id="KW-0597">Phosphoprotein</keyword>
<dbReference type="Pfam" id="PF05226">
    <property type="entry name" value="CHASE2"/>
    <property type="match status" value="1"/>
</dbReference>
<dbReference type="Gene3D" id="3.30.565.10">
    <property type="entry name" value="Histidine kinase-like ATPase, C-terminal domain"/>
    <property type="match status" value="1"/>
</dbReference>
<feature type="transmembrane region" description="Helical" evidence="8">
    <location>
        <begin position="336"/>
        <end position="357"/>
    </location>
</feature>
<dbReference type="FunFam" id="3.30.565.10:FF:000006">
    <property type="entry name" value="Sensor histidine kinase WalK"/>
    <property type="match status" value="1"/>
</dbReference>
<evidence type="ECO:0000256" key="6">
    <source>
        <dbReference type="ARBA" id="ARBA00023012"/>
    </source>
</evidence>
<dbReference type="PANTHER" id="PTHR45453">
    <property type="entry name" value="PHOSPHATE REGULON SENSOR PROTEIN PHOR"/>
    <property type="match status" value="1"/>
</dbReference>
<keyword evidence="6" id="KW-0902">Two-component regulatory system</keyword>
<dbReference type="SUPFAM" id="SSF47384">
    <property type="entry name" value="Homodimeric domain of signal transducing histidine kinase"/>
    <property type="match status" value="1"/>
</dbReference>